<dbReference type="Proteomes" id="UP000244722">
    <property type="component" value="Unassembled WGS sequence"/>
</dbReference>
<keyword evidence="2" id="KW-0472">Membrane</keyword>
<organism evidence="3 4">
    <name type="scientific">Tuber borchii</name>
    <name type="common">White truffle</name>
    <dbReference type="NCBI Taxonomy" id="42251"/>
    <lineage>
        <taxon>Eukaryota</taxon>
        <taxon>Fungi</taxon>
        <taxon>Dikarya</taxon>
        <taxon>Ascomycota</taxon>
        <taxon>Pezizomycotina</taxon>
        <taxon>Pezizomycetes</taxon>
        <taxon>Pezizales</taxon>
        <taxon>Tuberaceae</taxon>
        <taxon>Tuber</taxon>
    </lineage>
</organism>
<feature type="compositionally biased region" description="Basic and acidic residues" evidence="1">
    <location>
        <begin position="145"/>
        <end position="157"/>
    </location>
</feature>
<evidence type="ECO:0000313" key="3">
    <source>
        <dbReference type="EMBL" id="PUU81885.1"/>
    </source>
</evidence>
<feature type="compositionally biased region" description="Low complexity" evidence="1">
    <location>
        <begin position="119"/>
        <end position="129"/>
    </location>
</feature>
<keyword evidence="2" id="KW-0812">Transmembrane</keyword>
<proteinExistence type="predicted"/>
<feature type="region of interest" description="Disordered" evidence="1">
    <location>
        <begin position="43"/>
        <end position="212"/>
    </location>
</feature>
<evidence type="ECO:0000313" key="4">
    <source>
        <dbReference type="Proteomes" id="UP000244722"/>
    </source>
</evidence>
<keyword evidence="2" id="KW-1133">Transmembrane helix</keyword>
<name>A0A2T7A2H0_TUBBO</name>
<sequence length="212" mass="21598">MAQNSAQGGSHASTGKKSSDAAWLVGSIAVTVPSALYLLYSSPAKKPDHHSNHHSGSPALKEEEGTSSGGETKSQIGSVPELVSEAAEDIRDQAKENFEEMGEKASELYGGAKGREEASTASATDSATSVKEGTGETSEPVTEGLENKAHGDDESSKGDAGGPNQGQEKMDPVGEQKNVEKTGGDPKSSESLSNPPAAGTKGPASTNEKSGK</sequence>
<dbReference type="EMBL" id="NESQ01000037">
    <property type="protein sequence ID" value="PUU81885.1"/>
    <property type="molecule type" value="Genomic_DNA"/>
</dbReference>
<accession>A0A2T7A2H0</accession>
<dbReference type="STRING" id="42251.A0A2T7A2H0"/>
<feature type="compositionally biased region" description="Basic and acidic residues" evidence="1">
    <location>
        <begin position="88"/>
        <end position="106"/>
    </location>
</feature>
<evidence type="ECO:0000256" key="1">
    <source>
        <dbReference type="SAM" id="MobiDB-lite"/>
    </source>
</evidence>
<dbReference type="AlphaFoldDB" id="A0A2T7A2H0"/>
<reference evidence="3 4" key="1">
    <citation type="submission" date="2017-04" db="EMBL/GenBank/DDBJ databases">
        <title>Draft genome sequence of Tuber borchii Vittad., a whitish edible truffle.</title>
        <authorList>
            <consortium name="DOE Joint Genome Institute"/>
            <person name="Murat C."/>
            <person name="Kuo A."/>
            <person name="Barry K.W."/>
            <person name="Clum A."/>
            <person name="Dockter R.B."/>
            <person name="Fauchery L."/>
            <person name="Iotti M."/>
            <person name="Kohler A."/>
            <person name="Labutti K."/>
            <person name="Lindquist E.A."/>
            <person name="Lipzen A."/>
            <person name="Ohm R.A."/>
            <person name="Wang M."/>
            <person name="Grigoriev I.V."/>
            <person name="Zambonelli A."/>
            <person name="Martin F.M."/>
        </authorList>
    </citation>
    <scope>NUCLEOTIDE SEQUENCE [LARGE SCALE GENOMIC DNA]</scope>
    <source>
        <strain evidence="3 4">Tbo3840</strain>
    </source>
</reference>
<comment type="caution">
    <text evidence="3">The sequence shown here is derived from an EMBL/GenBank/DDBJ whole genome shotgun (WGS) entry which is preliminary data.</text>
</comment>
<feature type="compositionally biased region" description="Polar residues" evidence="1">
    <location>
        <begin position="1"/>
        <end position="16"/>
    </location>
</feature>
<gene>
    <name evidence="3" type="ORF">B9Z19DRAFT_1062295</name>
</gene>
<feature type="compositionally biased region" description="Basic and acidic residues" evidence="1">
    <location>
        <begin position="168"/>
        <end position="188"/>
    </location>
</feature>
<feature type="region of interest" description="Disordered" evidence="1">
    <location>
        <begin position="1"/>
        <end position="20"/>
    </location>
</feature>
<protein>
    <submittedName>
        <fullName evidence="3">Uncharacterized protein</fullName>
    </submittedName>
</protein>
<keyword evidence="4" id="KW-1185">Reference proteome</keyword>
<dbReference type="OrthoDB" id="4590707at2759"/>
<feature type="transmembrane region" description="Helical" evidence="2">
    <location>
        <begin position="21"/>
        <end position="40"/>
    </location>
</feature>
<evidence type="ECO:0000256" key="2">
    <source>
        <dbReference type="SAM" id="Phobius"/>
    </source>
</evidence>
<feature type="compositionally biased region" description="Polar residues" evidence="1">
    <location>
        <begin position="203"/>
        <end position="212"/>
    </location>
</feature>